<dbReference type="EMBL" id="FWWU01000009">
    <property type="protein sequence ID" value="SMB93158.1"/>
    <property type="molecule type" value="Genomic_DNA"/>
</dbReference>
<dbReference type="SUPFAM" id="SSF47413">
    <property type="entry name" value="lambda repressor-like DNA-binding domains"/>
    <property type="match status" value="1"/>
</dbReference>
<sequence>MSETPREAVQAALKTRGMNQSQLAAQLGKGRASISRTLARSPIDPRSDWQTILDMLGLELIIQPKQQQ</sequence>
<dbReference type="InterPro" id="IPR010982">
    <property type="entry name" value="Lambda_DNA-bd_dom_sf"/>
</dbReference>
<proteinExistence type="predicted"/>
<gene>
    <name evidence="1" type="ORF">SAMN00790413_01870</name>
</gene>
<evidence type="ECO:0000313" key="2">
    <source>
        <dbReference type="Proteomes" id="UP000192582"/>
    </source>
</evidence>
<name>A0A1W1VIK8_9DEIO</name>
<dbReference type="RefSeq" id="WP_139806929.1">
    <property type="nucleotide sequence ID" value="NZ_FWWU01000009.1"/>
</dbReference>
<organism evidence="1 2">
    <name type="scientific">Deinococcus hopiensis KR-140</name>
    <dbReference type="NCBI Taxonomy" id="695939"/>
    <lineage>
        <taxon>Bacteria</taxon>
        <taxon>Thermotogati</taxon>
        <taxon>Deinococcota</taxon>
        <taxon>Deinococci</taxon>
        <taxon>Deinococcales</taxon>
        <taxon>Deinococcaceae</taxon>
        <taxon>Deinococcus</taxon>
    </lineage>
</organism>
<dbReference type="Gene3D" id="1.10.260.40">
    <property type="entry name" value="lambda repressor-like DNA-binding domains"/>
    <property type="match status" value="1"/>
</dbReference>
<keyword evidence="2" id="KW-1185">Reference proteome</keyword>
<protein>
    <submittedName>
        <fullName evidence="1">HTH-type transcriptional regulator / antitoxin HipB</fullName>
    </submittedName>
</protein>
<reference evidence="1 2" key="1">
    <citation type="submission" date="2017-04" db="EMBL/GenBank/DDBJ databases">
        <authorList>
            <person name="Afonso C.L."/>
            <person name="Miller P.J."/>
            <person name="Scott M.A."/>
            <person name="Spackman E."/>
            <person name="Goraichik I."/>
            <person name="Dimitrov K.M."/>
            <person name="Suarez D.L."/>
            <person name="Swayne D.E."/>
        </authorList>
    </citation>
    <scope>NUCLEOTIDE SEQUENCE [LARGE SCALE GENOMIC DNA]</scope>
    <source>
        <strain evidence="1 2">KR-140</strain>
    </source>
</reference>
<accession>A0A1W1VIK8</accession>
<dbReference type="GO" id="GO:0003677">
    <property type="term" value="F:DNA binding"/>
    <property type="evidence" value="ECO:0007669"/>
    <property type="project" value="InterPro"/>
</dbReference>
<dbReference type="Proteomes" id="UP000192582">
    <property type="component" value="Unassembled WGS sequence"/>
</dbReference>
<evidence type="ECO:0000313" key="1">
    <source>
        <dbReference type="EMBL" id="SMB93158.1"/>
    </source>
</evidence>
<dbReference type="AlphaFoldDB" id="A0A1W1VIK8"/>
<dbReference type="OrthoDB" id="72359at2"/>
<dbReference type="STRING" id="695939.SAMN00790413_01870"/>